<dbReference type="AlphaFoldDB" id="Q6UK30"/>
<feature type="non-terminal residue" evidence="1">
    <location>
        <position position="1"/>
    </location>
</feature>
<accession>Q6UK30</accession>
<reference evidence="1" key="1">
    <citation type="submission" date="2003-08" db="EMBL/GenBank/DDBJ databases">
        <title>Sequencing and polymorphism analysis of pig NRAMP1 gene.</title>
        <authorList>
            <person name="Luo W."/>
            <person name="Wu Z."/>
            <person name="Yang G."/>
            <person name="Zhang X."/>
        </authorList>
    </citation>
    <scope>NUCLEOTIDE SEQUENCE</scope>
    <source>
        <strain evidence="1">LWH05</strain>
    </source>
</reference>
<sequence>RGLGHAGSHRHGYCLQSALSWRNPTLGWCP</sequence>
<name>Q6UK30_PIG</name>
<reference evidence="1" key="2">
    <citation type="journal article" date="2007" name="DNA Seq.">
        <title>Genomic organization and polymorphisms detected by denaturing high-performance liquid chromatography of porcine SLC11A1 gene.</title>
        <authorList>
            <person name="Wu Z.F."/>
            <person name="Luo W.H."/>
            <person name="Yang G.F."/>
            <person name="Zhang X.Q."/>
        </authorList>
    </citation>
    <scope>NUCLEOTIDE SEQUENCE</scope>
    <source>
        <strain evidence="1">LWH05</strain>
    </source>
</reference>
<proteinExistence type="predicted"/>
<gene>
    <name evidence="1" type="primary">NRAMP1</name>
</gene>
<dbReference type="EMBL" id="AY368472">
    <property type="protein sequence ID" value="AAQ94007.1"/>
    <property type="molecule type" value="Genomic_DNA"/>
</dbReference>
<evidence type="ECO:0000313" key="1">
    <source>
        <dbReference type="EMBL" id="AAQ94007.1"/>
    </source>
</evidence>
<protein>
    <submittedName>
        <fullName evidence="1">Natural resistance associated macrophage protein 1</fullName>
    </submittedName>
</protein>
<feature type="non-terminal residue" evidence="1">
    <location>
        <position position="30"/>
    </location>
</feature>
<organism evidence="1">
    <name type="scientific">Sus scrofa</name>
    <name type="common">Pig</name>
    <dbReference type="NCBI Taxonomy" id="9823"/>
    <lineage>
        <taxon>Eukaryota</taxon>
        <taxon>Metazoa</taxon>
        <taxon>Chordata</taxon>
        <taxon>Craniata</taxon>
        <taxon>Vertebrata</taxon>
        <taxon>Euteleostomi</taxon>
        <taxon>Mammalia</taxon>
        <taxon>Eutheria</taxon>
        <taxon>Laurasiatheria</taxon>
        <taxon>Artiodactyla</taxon>
        <taxon>Suina</taxon>
        <taxon>Suidae</taxon>
        <taxon>Sus</taxon>
    </lineage>
</organism>